<name>A0ABR2UVS4_9PEZI</name>
<evidence type="ECO:0000256" key="6">
    <source>
        <dbReference type="ARBA" id="ARBA00023004"/>
    </source>
</evidence>
<dbReference type="InterPro" id="IPR050121">
    <property type="entry name" value="Cytochrome_P450_monoxygenase"/>
</dbReference>
<protein>
    <submittedName>
        <fullName evidence="8">Isotrichodermin C-15 hydroxylase</fullName>
    </submittedName>
</protein>
<accession>A0ABR2UVS4</accession>
<gene>
    <name evidence="8" type="ORF">SUNI508_07794</name>
</gene>
<reference evidence="8 9" key="1">
    <citation type="journal article" date="2024" name="J. Plant Pathol.">
        <title>Sequence and assembly of the genome of Seiridium unicorne, isolate CBS 538.82, causal agent of cypress canker disease.</title>
        <authorList>
            <person name="Scali E."/>
            <person name="Rocca G.D."/>
            <person name="Danti R."/>
            <person name="Garbelotto M."/>
            <person name="Barberini S."/>
            <person name="Baroncelli R."/>
            <person name="Emiliani G."/>
        </authorList>
    </citation>
    <scope>NUCLEOTIDE SEQUENCE [LARGE SCALE GENOMIC DNA]</scope>
    <source>
        <strain evidence="8 9">BM-138-508</strain>
    </source>
</reference>
<evidence type="ECO:0000256" key="5">
    <source>
        <dbReference type="ARBA" id="ARBA00023002"/>
    </source>
</evidence>
<dbReference type="InterPro" id="IPR036396">
    <property type="entry name" value="Cyt_P450_sf"/>
</dbReference>
<evidence type="ECO:0000313" key="8">
    <source>
        <dbReference type="EMBL" id="KAK9418774.1"/>
    </source>
</evidence>
<proteinExistence type="inferred from homology"/>
<evidence type="ECO:0000256" key="3">
    <source>
        <dbReference type="ARBA" id="ARBA00022617"/>
    </source>
</evidence>
<dbReference type="Gene3D" id="1.10.630.10">
    <property type="entry name" value="Cytochrome P450"/>
    <property type="match status" value="1"/>
</dbReference>
<keyword evidence="5" id="KW-0560">Oxidoreductase</keyword>
<comment type="cofactor">
    <cofactor evidence="1">
        <name>heme</name>
        <dbReference type="ChEBI" id="CHEBI:30413"/>
    </cofactor>
</comment>
<keyword evidence="9" id="KW-1185">Reference proteome</keyword>
<dbReference type="SUPFAM" id="SSF48264">
    <property type="entry name" value="Cytochrome P450"/>
    <property type="match status" value="1"/>
</dbReference>
<evidence type="ECO:0000256" key="7">
    <source>
        <dbReference type="ARBA" id="ARBA00023033"/>
    </source>
</evidence>
<comment type="caution">
    <text evidence="8">The sequence shown here is derived from an EMBL/GenBank/DDBJ whole genome shotgun (WGS) entry which is preliminary data.</text>
</comment>
<evidence type="ECO:0000256" key="1">
    <source>
        <dbReference type="ARBA" id="ARBA00001971"/>
    </source>
</evidence>
<organism evidence="8 9">
    <name type="scientific">Seiridium unicorne</name>
    <dbReference type="NCBI Taxonomy" id="138068"/>
    <lineage>
        <taxon>Eukaryota</taxon>
        <taxon>Fungi</taxon>
        <taxon>Dikarya</taxon>
        <taxon>Ascomycota</taxon>
        <taxon>Pezizomycotina</taxon>
        <taxon>Sordariomycetes</taxon>
        <taxon>Xylariomycetidae</taxon>
        <taxon>Amphisphaeriales</taxon>
        <taxon>Sporocadaceae</taxon>
        <taxon>Seiridium</taxon>
    </lineage>
</organism>
<dbReference type="Proteomes" id="UP001408356">
    <property type="component" value="Unassembled WGS sequence"/>
</dbReference>
<dbReference type="EMBL" id="JARVKF010000353">
    <property type="protein sequence ID" value="KAK9418774.1"/>
    <property type="molecule type" value="Genomic_DNA"/>
</dbReference>
<evidence type="ECO:0000256" key="4">
    <source>
        <dbReference type="ARBA" id="ARBA00022723"/>
    </source>
</evidence>
<keyword evidence="7" id="KW-0503">Monooxygenase</keyword>
<dbReference type="InterPro" id="IPR001128">
    <property type="entry name" value="Cyt_P450"/>
</dbReference>
<dbReference type="Pfam" id="PF00067">
    <property type="entry name" value="p450"/>
    <property type="match status" value="1"/>
</dbReference>
<dbReference type="PANTHER" id="PTHR24305">
    <property type="entry name" value="CYTOCHROME P450"/>
    <property type="match status" value="1"/>
</dbReference>
<comment type="similarity">
    <text evidence="2">Belongs to the cytochrome P450 family.</text>
</comment>
<sequence>MYLSGTGHLQISELHAKYGPIVRVAPTELIFCYPESYEDIMGHRKKDEAENSKDPDFWGDHKHTMIGATRENHGRHQSILAHGFSNQAMVAQQPLIQGYISSLMQRLKQAIETGEAQEMVGWYNWTTFDIIGHLDEPFGCLEKAQYHPWISIVFNQVRSVAFMTTIHKFPYSKLLIMLALTKEQRRQFVEHFQLS</sequence>
<keyword evidence="4" id="KW-0479">Metal-binding</keyword>
<keyword evidence="6" id="KW-0408">Iron</keyword>
<evidence type="ECO:0000256" key="2">
    <source>
        <dbReference type="ARBA" id="ARBA00010617"/>
    </source>
</evidence>
<dbReference type="PANTHER" id="PTHR24305:SF230">
    <property type="entry name" value="P450, PUTATIVE (EUROFUNG)-RELATED"/>
    <property type="match status" value="1"/>
</dbReference>
<keyword evidence="3" id="KW-0349">Heme</keyword>
<evidence type="ECO:0000313" key="9">
    <source>
        <dbReference type="Proteomes" id="UP001408356"/>
    </source>
</evidence>